<comment type="caution">
    <text evidence="1">The sequence shown here is derived from an EMBL/GenBank/DDBJ whole genome shotgun (WGS) entry which is preliminary data.</text>
</comment>
<feature type="non-terminal residue" evidence="1">
    <location>
        <position position="1"/>
    </location>
</feature>
<protein>
    <submittedName>
        <fullName evidence="1">Uncharacterized protein</fullName>
    </submittedName>
</protein>
<dbReference type="Proteomes" id="UP000886523">
    <property type="component" value="Unassembled WGS sequence"/>
</dbReference>
<sequence>GEGFCTLSWIWVSQGVGDNPDVEMHEGIIRVFTLRVEWAKSRARKDRWCEEVLLLEEEMRWVIAFCEWQAERWVERASSRGGAAPGCT</sequence>
<evidence type="ECO:0000313" key="2">
    <source>
        <dbReference type="Proteomes" id="UP000886523"/>
    </source>
</evidence>
<keyword evidence="2" id="KW-1185">Reference proteome</keyword>
<gene>
    <name evidence="1" type="ORF">BS47DRAFT_1302713</name>
</gene>
<dbReference type="OrthoDB" id="3263473at2759"/>
<accession>A0A9P6API6</accession>
<reference evidence="1" key="1">
    <citation type="journal article" date="2020" name="Nat. Commun.">
        <title>Large-scale genome sequencing of mycorrhizal fungi provides insights into the early evolution of symbiotic traits.</title>
        <authorList>
            <person name="Miyauchi S."/>
            <person name="Kiss E."/>
            <person name="Kuo A."/>
            <person name="Drula E."/>
            <person name="Kohler A."/>
            <person name="Sanchez-Garcia M."/>
            <person name="Morin E."/>
            <person name="Andreopoulos B."/>
            <person name="Barry K.W."/>
            <person name="Bonito G."/>
            <person name="Buee M."/>
            <person name="Carver A."/>
            <person name="Chen C."/>
            <person name="Cichocki N."/>
            <person name="Clum A."/>
            <person name="Culley D."/>
            <person name="Crous P.W."/>
            <person name="Fauchery L."/>
            <person name="Girlanda M."/>
            <person name="Hayes R.D."/>
            <person name="Keri Z."/>
            <person name="LaButti K."/>
            <person name="Lipzen A."/>
            <person name="Lombard V."/>
            <person name="Magnuson J."/>
            <person name="Maillard F."/>
            <person name="Murat C."/>
            <person name="Nolan M."/>
            <person name="Ohm R.A."/>
            <person name="Pangilinan J."/>
            <person name="Pereira M.F."/>
            <person name="Perotto S."/>
            <person name="Peter M."/>
            <person name="Pfister S."/>
            <person name="Riley R."/>
            <person name="Sitrit Y."/>
            <person name="Stielow J.B."/>
            <person name="Szollosi G."/>
            <person name="Zifcakova L."/>
            <person name="Stursova M."/>
            <person name="Spatafora J.W."/>
            <person name="Tedersoo L."/>
            <person name="Vaario L.M."/>
            <person name="Yamada A."/>
            <person name="Yan M."/>
            <person name="Wang P."/>
            <person name="Xu J."/>
            <person name="Bruns T."/>
            <person name="Baldrian P."/>
            <person name="Vilgalys R."/>
            <person name="Dunand C."/>
            <person name="Henrissat B."/>
            <person name="Grigoriev I.V."/>
            <person name="Hibbett D."/>
            <person name="Nagy L.G."/>
            <person name="Martin F.M."/>
        </authorList>
    </citation>
    <scope>NUCLEOTIDE SEQUENCE</scope>
    <source>
        <strain evidence="1">UP504</strain>
    </source>
</reference>
<evidence type="ECO:0000313" key="1">
    <source>
        <dbReference type="EMBL" id="KAF9508561.1"/>
    </source>
</evidence>
<organism evidence="1 2">
    <name type="scientific">Hydnum rufescens UP504</name>
    <dbReference type="NCBI Taxonomy" id="1448309"/>
    <lineage>
        <taxon>Eukaryota</taxon>
        <taxon>Fungi</taxon>
        <taxon>Dikarya</taxon>
        <taxon>Basidiomycota</taxon>
        <taxon>Agaricomycotina</taxon>
        <taxon>Agaricomycetes</taxon>
        <taxon>Cantharellales</taxon>
        <taxon>Hydnaceae</taxon>
        <taxon>Hydnum</taxon>
    </lineage>
</organism>
<dbReference type="AlphaFoldDB" id="A0A9P6API6"/>
<dbReference type="EMBL" id="MU129056">
    <property type="protein sequence ID" value="KAF9508561.1"/>
    <property type="molecule type" value="Genomic_DNA"/>
</dbReference>
<proteinExistence type="predicted"/>
<name>A0A9P6API6_9AGAM</name>